<feature type="domain" description="PD-(D/E)XK endonuclease-like" evidence="4">
    <location>
        <begin position="17"/>
        <end position="239"/>
    </location>
</feature>
<keyword evidence="3" id="KW-0234">DNA repair</keyword>
<protein>
    <submittedName>
        <fullName evidence="5">Similar to tr|Q8YVI7|Q8YVI7</fullName>
    </submittedName>
</protein>
<name>A8YH86_MICA7</name>
<reference evidence="5" key="1">
    <citation type="submission" date="2007-08" db="EMBL/GenBank/DDBJ databases">
        <authorList>
            <person name="Frangeul L."/>
        </authorList>
    </citation>
    <scope>NUCLEOTIDE SEQUENCE</scope>
    <source>
        <strain evidence="5">PCC 7806</strain>
    </source>
</reference>
<keyword evidence="2" id="KW-0378">Hydrolase</keyword>
<keyword evidence="2" id="KW-0547">Nucleotide-binding</keyword>
<evidence type="ECO:0000256" key="1">
    <source>
        <dbReference type="ARBA" id="ARBA00022763"/>
    </source>
</evidence>
<proteinExistence type="predicted"/>
<evidence type="ECO:0000313" key="5">
    <source>
        <dbReference type="EMBL" id="CAO88118.1"/>
    </source>
</evidence>
<dbReference type="EMBL" id="AM778943">
    <property type="protein sequence ID" value="CAO88118.1"/>
    <property type="molecule type" value="Genomic_DNA"/>
</dbReference>
<dbReference type="InterPro" id="IPR011604">
    <property type="entry name" value="PDDEXK-like_dom_sf"/>
</dbReference>
<dbReference type="InterPro" id="IPR038726">
    <property type="entry name" value="PDDEXK_AddAB-type"/>
</dbReference>
<keyword evidence="2" id="KW-0067">ATP-binding</keyword>
<keyword evidence="2" id="KW-0347">Helicase</keyword>
<dbReference type="GO" id="GO:0004386">
    <property type="term" value="F:helicase activity"/>
    <property type="evidence" value="ECO:0007669"/>
    <property type="project" value="UniProtKB-KW"/>
</dbReference>
<organism evidence="5">
    <name type="scientific">Microcystis aeruginosa (strain PCC 7806)</name>
    <dbReference type="NCBI Taxonomy" id="267872"/>
    <lineage>
        <taxon>Bacteria</taxon>
        <taxon>Bacillati</taxon>
        <taxon>Cyanobacteriota</taxon>
        <taxon>Cyanophyceae</taxon>
        <taxon>Oscillatoriophycideae</taxon>
        <taxon>Chroococcales</taxon>
        <taxon>Microcystaceae</taxon>
        <taxon>Microcystis</taxon>
    </lineage>
</organism>
<keyword evidence="1" id="KW-0227">DNA damage</keyword>
<accession>A8YH86</accession>
<gene>
    <name evidence="5" type="ORF">IPF_1950</name>
</gene>
<evidence type="ECO:0000259" key="4">
    <source>
        <dbReference type="Pfam" id="PF12705"/>
    </source>
</evidence>
<dbReference type="Gene3D" id="3.90.320.10">
    <property type="match status" value="1"/>
</dbReference>
<dbReference type="Pfam" id="PF12705">
    <property type="entry name" value="PDDEXK_1"/>
    <property type="match status" value="1"/>
</dbReference>
<dbReference type="AlphaFoldDB" id="A8YH86"/>
<dbReference type="GO" id="GO:0006281">
    <property type="term" value="P:DNA repair"/>
    <property type="evidence" value="ECO:0007669"/>
    <property type="project" value="UniProtKB-KW"/>
</dbReference>
<sequence length="264" mass="30916">MKVFNTYLVIMSNIYRLAQGHLNLLETCPPRFQKVYLEQLNTPADPGQLERQEWGSQFHLLLQQRELGLPITSLLRENEQLEHCLTALLKAAPAIAQNPGEANREAEHCRSLTVGNYLLTVIYDLILLESDRAVIFDWKTYLKPIDADKLAKNWQTRLYLYVLAETSAYPPDSLSMTYWFVQLPRNPEQITFNYNQKLHQRTGRDLRRLLKDLDRYLLAYQNDLVDFPHRPDCQLHCPYYLTQERSGQIDLPLIDDIPEINPFV</sequence>
<evidence type="ECO:0000256" key="2">
    <source>
        <dbReference type="ARBA" id="ARBA00022806"/>
    </source>
</evidence>
<evidence type="ECO:0000256" key="3">
    <source>
        <dbReference type="ARBA" id="ARBA00023204"/>
    </source>
</evidence>